<dbReference type="EMBL" id="REGN01002072">
    <property type="protein sequence ID" value="RNA30567.1"/>
    <property type="molecule type" value="Genomic_DNA"/>
</dbReference>
<gene>
    <name evidence="1" type="ORF">BpHYR1_029237</name>
</gene>
<dbReference type="Proteomes" id="UP000276133">
    <property type="component" value="Unassembled WGS sequence"/>
</dbReference>
<keyword evidence="2" id="KW-1185">Reference proteome</keyword>
<proteinExistence type="predicted"/>
<evidence type="ECO:0000313" key="1">
    <source>
        <dbReference type="EMBL" id="RNA30567.1"/>
    </source>
</evidence>
<reference evidence="1 2" key="1">
    <citation type="journal article" date="2018" name="Sci. Rep.">
        <title>Genomic signatures of local adaptation to the degree of environmental predictability in rotifers.</title>
        <authorList>
            <person name="Franch-Gras L."/>
            <person name="Hahn C."/>
            <person name="Garcia-Roger E.M."/>
            <person name="Carmona M.J."/>
            <person name="Serra M."/>
            <person name="Gomez A."/>
        </authorList>
    </citation>
    <scope>NUCLEOTIDE SEQUENCE [LARGE SCALE GENOMIC DNA]</scope>
    <source>
        <strain evidence="1">HYR1</strain>
    </source>
</reference>
<protein>
    <submittedName>
        <fullName evidence="1">Uncharacterized protein</fullName>
    </submittedName>
</protein>
<sequence length="81" mass="9099">MLLAFESNKGAFETLFVAVIEHNCVHALVYNSVKQGLLKFGWRLVRFAEVDGGAGFELAGRERLARHVYQLAFAHCYRLAA</sequence>
<name>A0A3M7S4M7_BRAPC</name>
<comment type="caution">
    <text evidence="1">The sequence shown here is derived from an EMBL/GenBank/DDBJ whole genome shotgun (WGS) entry which is preliminary data.</text>
</comment>
<dbReference type="AlphaFoldDB" id="A0A3M7S4M7"/>
<organism evidence="1 2">
    <name type="scientific">Brachionus plicatilis</name>
    <name type="common">Marine rotifer</name>
    <name type="synonym">Brachionus muelleri</name>
    <dbReference type="NCBI Taxonomy" id="10195"/>
    <lineage>
        <taxon>Eukaryota</taxon>
        <taxon>Metazoa</taxon>
        <taxon>Spiralia</taxon>
        <taxon>Gnathifera</taxon>
        <taxon>Rotifera</taxon>
        <taxon>Eurotatoria</taxon>
        <taxon>Monogononta</taxon>
        <taxon>Pseudotrocha</taxon>
        <taxon>Ploima</taxon>
        <taxon>Brachionidae</taxon>
        <taxon>Brachionus</taxon>
    </lineage>
</organism>
<accession>A0A3M7S4M7</accession>
<evidence type="ECO:0000313" key="2">
    <source>
        <dbReference type="Proteomes" id="UP000276133"/>
    </source>
</evidence>